<gene>
    <name evidence="1" type="ORF">F2Z89_00555</name>
</gene>
<reference evidence="1 2" key="1">
    <citation type="journal article" date="2019" name="Nat. Med.">
        <title>A library of human gut bacterial isolates paired with longitudinal multiomics data enables mechanistic microbiome research.</title>
        <authorList>
            <person name="Poyet M."/>
            <person name="Groussin M."/>
            <person name="Gibbons S.M."/>
            <person name="Avila-Pacheco J."/>
            <person name="Jiang X."/>
            <person name="Kearney S.M."/>
            <person name="Perrotta A.R."/>
            <person name="Berdy B."/>
            <person name="Zhao S."/>
            <person name="Lieberman T.D."/>
            <person name="Swanson P.K."/>
            <person name="Smith M."/>
            <person name="Roesemann S."/>
            <person name="Alexander J.E."/>
            <person name="Rich S.A."/>
            <person name="Livny J."/>
            <person name="Vlamakis H."/>
            <person name="Clish C."/>
            <person name="Bullock K."/>
            <person name="Deik A."/>
            <person name="Scott J."/>
            <person name="Pierce K.A."/>
            <person name="Xavier R.J."/>
            <person name="Alm E.J."/>
        </authorList>
    </citation>
    <scope>NUCLEOTIDE SEQUENCE [LARGE SCALE GENOMIC DNA]</scope>
    <source>
        <strain evidence="1 2">BIOML-A46</strain>
    </source>
</reference>
<dbReference type="EMBL" id="VWCJ01000001">
    <property type="protein sequence ID" value="KAA5001831.1"/>
    <property type="molecule type" value="Genomic_DNA"/>
</dbReference>
<evidence type="ECO:0008006" key="3">
    <source>
        <dbReference type="Google" id="ProtNLM"/>
    </source>
</evidence>
<dbReference type="AlphaFoldDB" id="A0A5M5V5T3"/>
<sequence>MTYINIVSNLKLHPQKGLVSKDCSGKWVRIHHQQGDLDGACAVYSLMMNLLILGKISEEEISIDSPINKRYNRGKFLSHFLEEQGLIRNGYSYRCLAKEIRDYCSKELCVDAKQKNPQSLENAVKFIDDNITKNDLPIIISVVYQPKKGESELHSHALLAIGIEYNENDIPIKLLCLDPGASSPIYAKWNCFIDTSNNNSQYPYWYVTDRVCHKVVLGDMILIMPKE</sequence>
<evidence type="ECO:0000313" key="2">
    <source>
        <dbReference type="Proteomes" id="UP000460666"/>
    </source>
</evidence>
<accession>A0A5M5V5T3</accession>
<dbReference type="RefSeq" id="WP_032568350.1">
    <property type="nucleotide sequence ID" value="NZ_BAABYZ010000001.1"/>
</dbReference>
<proteinExistence type="predicted"/>
<protein>
    <recommendedName>
        <fullName evidence="3">Peptidase C39-like domain-containing protein</fullName>
    </recommendedName>
</protein>
<evidence type="ECO:0000313" key="1">
    <source>
        <dbReference type="EMBL" id="KAA5001831.1"/>
    </source>
</evidence>
<comment type="caution">
    <text evidence="1">The sequence shown here is derived from an EMBL/GenBank/DDBJ whole genome shotgun (WGS) entry which is preliminary data.</text>
</comment>
<dbReference type="Proteomes" id="UP000460666">
    <property type="component" value="Unassembled WGS sequence"/>
</dbReference>
<organism evidence="1 2">
    <name type="scientific">Bacteroides fragilis</name>
    <dbReference type="NCBI Taxonomy" id="817"/>
    <lineage>
        <taxon>Bacteria</taxon>
        <taxon>Pseudomonadati</taxon>
        <taxon>Bacteroidota</taxon>
        <taxon>Bacteroidia</taxon>
        <taxon>Bacteroidales</taxon>
        <taxon>Bacteroidaceae</taxon>
        <taxon>Bacteroides</taxon>
    </lineage>
</organism>
<name>A0A5M5V5T3_BACFG</name>